<sequence>METGSLDLCKLQCGVTKDQYKEQCMVWSKSNCSLKKQTLLAMCNGYFCHCGCGTNIMSNVSYKYRFSLTLMP</sequence>
<accession>A0AA35SK34</accession>
<feature type="non-terminal residue" evidence="1">
    <location>
        <position position="72"/>
    </location>
</feature>
<comment type="caution">
    <text evidence="1">The sequence shown here is derived from an EMBL/GenBank/DDBJ whole genome shotgun (WGS) entry which is preliminary data.</text>
</comment>
<dbReference type="Proteomes" id="UP001174909">
    <property type="component" value="Unassembled WGS sequence"/>
</dbReference>
<protein>
    <submittedName>
        <fullName evidence="1">Uncharacterized protein</fullName>
    </submittedName>
</protein>
<name>A0AA35SK34_GEOBA</name>
<proteinExistence type="predicted"/>
<dbReference type="AlphaFoldDB" id="A0AA35SK34"/>
<evidence type="ECO:0000313" key="1">
    <source>
        <dbReference type="EMBL" id="CAI8030066.1"/>
    </source>
</evidence>
<reference evidence="1" key="1">
    <citation type="submission" date="2023-03" db="EMBL/GenBank/DDBJ databases">
        <authorList>
            <person name="Steffen K."/>
            <person name="Cardenas P."/>
        </authorList>
    </citation>
    <scope>NUCLEOTIDE SEQUENCE</scope>
</reference>
<gene>
    <name evidence="1" type="ORF">GBAR_LOCUS17033</name>
</gene>
<organism evidence="1 2">
    <name type="scientific">Geodia barretti</name>
    <name type="common">Barrett's horny sponge</name>
    <dbReference type="NCBI Taxonomy" id="519541"/>
    <lineage>
        <taxon>Eukaryota</taxon>
        <taxon>Metazoa</taxon>
        <taxon>Porifera</taxon>
        <taxon>Demospongiae</taxon>
        <taxon>Heteroscleromorpha</taxon>
        <taxon>Tetractinellida</taxon>
        <taxon>Astrophorina</taxon>
        <taxon>Geodiidae</taxon>
        <taxon>Geodia</taxon>
    </lineage>
</organism>
<evidence type="ECO:0000313" key="2">
    <source>
        <dbReference type="Proteomes" id="UP001174909"/>
    </source>
</evidence>
<keyword evidence="2" id="KW-1185">Reference proteome</keyword>
<dbReference type="EMBL" id="CASHTH010002455">
    <property type="protein sequence ID" value="CAI8030066.1"/>
    <property type="molecule type" value="Genomic_DNA"/>
</dbReference>